<dbReference type="RefSeq" id="WP_082199890.1">
    <property type="nucleotide sequence ID" value="NZ_CP020478.1"/>
</dbReference>
<accession>A0AAX2UKQ4</accession>
<dbReference type="KEGG" id="chv:CHELV3228_1064"/>
<dbReference type="Proteomes" id="UP000306813">
    <property type="component" value="Unassembled WGS sequence"/>
</dbReference>
<dbReference type="Proteomes" id="UP000321317">
    <property type="component" value="Unassembled WGS sequence"/>
</dbReference>
<dbReference type="GeneID" id="52036966"/>
<evidence type="ECO:0000313" key="3">
    <source>
        <dbReference type="Proteomes" id="UP000306813"/>
    </source>
</evidence>
<dbReference type="EMBL" id="VDBS01000013">
    <property type="protein sequence ID" value="TNB58769.1"/>
    <property type="molecule type" value="Genomic_DNA"/>
</dbReference>
<protein>
    <submittedName>
        <fullName evidence="1">Uncharacterized protein</fullName>
    </submittedName>
</protein>
<organism evidence="1 3">
    <name type="scientific">Campylobacter helveticus</name>
    <dbReference type="NCBI Taxonomy" id="28898"/>
    <lineage>
        <taxon>Bacteria</taxon>
        <taxon>Pseudomonadati</taxon>
        <taxon>Campylobacterota</taxon>
        <taxon>Epsilonproteobacteria</taxon>
        <taxon>Campylobacterales</taxon>
        <taxon>Campylobacteraceae</taxon>
        <taxon>Campylobacter</taxon>
    </lineage>
</organism>
<keyword evidence="4" id="KW-1185">Reference proteome</keyword>
<reference evidence="1 3" key="1">
    <citation type="submission" date="2019-05" db="EMBL/GenBank/DDBJ databases">
        <title>Draft genomes of eight strains of Campylobacter helveticus isolated from cats and a dog in New Zealand.</title>
        <authorList>
            <person name="Bojanic K."/>
            <person name="Midwinter A.C."/>
            <person name="Biggs P.J."/>
            <person name="Acke E."/>
            <person name="Cornelius A.J."/>
            <person name="Marshall J.C."/>
        </authorList>
    </citation>
    <scope>NUCLEOTIDE SEQUENCE [LARGE SCALE GENOMIC DNA]</scope>
    <source>
        <strain evidence="1 3">ACP123b</strain>
    </source>
</reference>
<gene>
    <name evidence="1" type="ORF">FDW42_01205</name>
    <name evidence="2" type="ORF">FVD16_04870</name>
</gene>
<dbReference type="EMBL" id="VRMA01000039">
    <property type="protein sequence ID" value="TXK57558.1"/>
    <property type="molecule type" value="Genomic_DNA"/>
</dbReference>
<sequence>MQIHLTIDNADEKLLKALKGVINLYPNAKLKTQIPTKSKTKESSMQKALKELKNKEYESFKDFKSYKEAMAKSIKAEYKLLPTKTKDKKKTTLSENGYTKEFEESILREAKHIKENPHLYKAYKNVNIMFKDILK</sequence>
<proteinExistence type="predicted"/>
<dbReference type="AlphaFoldDB" id="A0AAX2UKQ4"/>
<name>A0AAX2UKQ4_9BACT</name>
<reference evidence="2 4" key="2">
    <citation type="submission" date="2019-08" db="EMBL/GenBank/DDBJ databases">
        <title>Rapid identification of Enteric Bacteria from Whole Genome Sequences (WGS) using Average Nucleotide Identity (ANI).</title>
        <authorList>
            <person name="Lane C."/>
        </authorList>
    </citation>
    <scope>NUCLEOTIDE SEQUENCE [LARGE SCALE GENOMIC DNA]</scope>
    <source>
        <strain evidence="2 4">D4984</strain>
    </source>
</reference>
<evidence type="ECO:0000313" key="4">
    <source>
        <dbReference type="Proteomes" id="UP000321317"/>
    </source>
</evidence>
<evidence type="ECO:0000313" key="1">
    <source>
        <dbReference type="EMBL" id="TNB58769.1"/>
    </source>
</evidence>
<evidence type="ECO:0000313" key="2">
    <source>
        <dbReference type="EMBL" id="TXK57558.1"/>
    </source>
</evidence>
<comment type="caution">
    <text evidence="1">The sequence shown here is derived from an EMBL/GenBank/DDBJ whole genome shotgun (WGS) entry which is preliminary data.</text>
</comment>